<feature type="compositionally biased region" description="Basic and acidic residues" evidence="14">
    <location>
        <begin position="1"/>
        <end position="10"/>
    </location>
</feature>
<evidence type="ECO:0000256" key="3">
    <source>
        <dbReference type="ARBA" id="ARBA00022643"/>
    </source>
</evidence>
<sequence>MTATMERPEQAEATPEPMSPEARAAHWAKLTASAAELAAVFEQRSLENYDKGEFVQRNINDLVAAGITAVNVPADLGGFDATLAENVELLRLIAKGCGSTAFTFAIHTIITGSLRGETSPEVKARVFDAVKTGAFVIGPFTDESSGSNWTVPSTVAQRVDDGFVLQGVKHFATGYPGATHLLITAGLTDEHLRPPFNLAAFLVEAGAPGLGVHREWDGMAMPMTGSHSLAIDSLHVDGDDMLFPEGLTPLFVMSRQQWGHYCFAAVFLGLAERAYEIAIERTKGRSNTAVSSLATLPGIQFNIGRMRASIATMKALLTRYATEHVEPGEDLIAFVAETCVPKYFVVNEAEHVVATAFEVVGGSGISGGTRIGQIWRDVKAGPLVPFTNDVAREFIGKHELGLNPIETPRWL</sequence>
<dbReference type="eggNOG" id="COG1960">
    <property type="taxonomic scope" value="Bacteria"/>
</dbReference>
<dbReference type="Gene3D" id="1.20.140.10">
    <property type="entry name" value="Butyryl-CoA Dehydrogenase, subunit A, domain 3"/>
    <property type="match status" value="1"/>
</dbReference>
<dbReference type="GO" id="GO:0018640">
    <property type="term" value="F:dibenzothiophene monooxygenase activity"/>
    <property type="evidence" value="ECO:0007669"/>
    <property type="project" value="RHEA"/>
</dbReference>
<dbReference type="PIRSF" id="PIRSF016578">
    <property type="entry name" value="HsaA"/>
    <property type="match status" value="1"/>
</dbReference>
<evidence type="ECO:0000256" key="13">
    <source>
        <dbReference type="ARBA" id="ARBA00049456"/>
    </source>
</evidence>
<dbReference type="InterPro" id="IPR009100">
    <property type="entry name" value="AcylCoA_DH/oxidase_NM_dom_sf"/>
</dbReference>
<evidence type="ECO:0000313" key="18">
    <source>
        <dbReference type="EMBL" id="EWC64605.1"/>
    </source>
</evidence>
<feature type="domain" description="Acyl-CoA oxidase/dehydrogenase middle" evidence="15">
    <location>
        <begin position="140"/>
        <end position="232"/>
    </location>
</feature>
<evidence type="ECO:0000256" key="8">
    <source>
        <dbReference type="ARBA" id="ARBA00034317"/>
    </source>
</evidence>
<evidence type="ECO:0000256" key="2">
    <source>
        <dbReference type="ARBA" id="ARBA00022630"/>
    </source>
</evidence>
<comment type="subcellular location">
    <subcellularLocation>
        <location evidence="1">Cytoplasm</location>
    </subcellularLocation>
</comment>
<feature type="region of interest" description="Disordered" evidence="14">
    <location>
        <begin position="1"/>
        <end position="21"/>
    </location>
</feature>
<evidence type="ECO:0000256" key="12">
    <source>
        <dbReference type="ARBA" id="ARBA00048445"/>
    </source>
</evidence>
<name>W7IUL1_9PSEU</name>
<dbReference type="OrthoDB" id="2986495at2"/>
<dbReference type="InterPro" id="IPR006091">
    <property type="entry name" value="Acyl-CoA_Oxase/DH_mid-dom"/>
</dbReference>
<evidence type="ECO:0000256" key="1">
    <source>
        <dbReference type="ARBA" id="ARBA00004496"/>
    </source>
</evidence>
<dbReference type="Gene3D" id="2.40.110.10">
    <property type="entry name" value="Butyryl-CoA Dehydrogenase, subunit A, domain 2"/>
    <property type="match status" value="1"/>
</dbReference>
<dbReference type="InterPro" id="IPR036250">
    <property type="entry name" value="AcylCo_DH-like_C"/>
</dbReference>
<evidence type="ECO:0000259" key="15">
    <source>
        <dbReference type="Pfam" id="PF02770"/>
    </source>
</evidence>
<comment type="catalytic activity">
    <reaction evidence="11">
        <text>dibenzothiophene + FMNH2 + O2 = dibenzothiophene 5-oxide + FMN + H2O + H(+)</text>
        <dbReference type="Rhea" id="RHEA:49076"/>
        <dbReference type="ChEBI" id="CHEBI:15377"/>
        <dbReference type="ChEBI" id="CHEBI:15378"/>
        <dbReference type="ChEBI" id="CHEBI:15379"/>
        <dbReference type="ChEBI" id="CHEBI:23681"/>
        <dbReference type="ChEBI" id="CHEBI:23683"/>
        <dbReference type="ChEBI" id="CHEBI:57618"/>
        <dbReference type="ChEBI" id="CHEBI:58210"/>
    </reaction>
</comment>
<accession>W7IUL1</accession>
<dbReference type="GO" id="GO:0050660">
    <property type="term" value="F:flavin adenine dinucleotide binding"/>
    <property type="evidence" value="ECO:0007669"/>
    <property type="project" value="InterPro"/>
</dbReference>
<dbReference type="GO" id="GO:0003995">
    <property type="term" value="F:acyl-CoA dehydrogenase activity"/>
    <property type="evidence" value="ECO:0007669"/>
    <property type="project" value="TreeGrafter"/>
</dbReference>
<dbReference type="InterPro" id="IPR013107">
    <property type="entry name" value="Acyl-CoA_DH_C"/>
</dbReference>
<dbReference type="GO" id="GO:0005737">
    <property type="term" value="C:cytoplasm"/>
    <property type="evidence" value="ECO:0007669"/>
    <property type="project" value="UniProtKB-SubCell"/>
</dbReference>
<dbReference type="SUPFAM" id="SSF47203">
    <property type="entry name" value="Acyl-CoA dehydrogenase C-terminal domain-like"/>
    <property type="match status" value="1"/>
</dbReference>
<dbReference type="Proteomes" id="UP000019277">
    <property type="component" value="Unassembled WGS sequence"/>
</dbReference>
<dbReference type="PANTHER" id="PTHR43884:SF12">
    <property type="entry name" value="ISOVALERYL-COA DEHYDROGENASE, MITOCHONDRIAL-RELATED"/>
    <property type="match status" value="1"/>
</dbReference>
<keyword evidence="3" id="KW-0288">FMN</keyword>
<keyword evidence="5 18" id="KW-0560">Oxidoreductase</keyword>
<dbReference type="EC" id="1.14.14.21" evidence="9"/>
<dbReference type="Gene3D" id="1.10.540.10">
    <property type="entry name" value="Acyl-CoA dehydrogenase/oxidase, N-terminal domain"/>
    <property type="match status" value="1"/>
</dbReference>
<dbReference type="Pfam" id="PF08028">
    <property type="entry name" value="Acyl-CoA_dh_2"/>
    <property type="match status" value="1"/>
</dbReference>
<evidence type="ECO:0000256" key="9">
    <source>
        <dbReference type="ARBA" id="ARBA00034328"/>
    </source>
</evidence>
<dbReference type="STRING" id="909613.UO65_0212"/>
<evidence type="ECO:0000313" key="19">
    <source>
        <dbReference type="Proteomes" id="UP000019277"/>
    </source>
</evidence>
<evidence type="ECO:0000259" key="17">
    <source>
        <dbReference type="Pfam" id="PF08028"/>
    </source>
</evidence>
<comment type="caution">
    <text evidence="18">The sequence shown here is derived from an EMBL/GenBank/DDBJ whole genome shotgun (WGS) entry which is preliminary data.</text>
</comment>
<comment type="catalytic activity">
    <reaction evidence="13">
        <text>dibenzothiophene + 2 FMNH2 + 2 O2 = dibenzothiophene 5,5-dioxide + 2 FMN + 2 H2O + 2 H(+)</text>
        <dbReference type="Rhea" id="RHEA:49072"/>
        <dbReference type="ChEBI" id="CHEBI:15377"/>
        <dbReference type="ChEBI" id="CHEBI:15378"/>
        <dbReference type="ChEBI" id="CHEBI:15379"/>
        <dbReference type="ChEBI" id="CHEBI:23681"/>
        <dbReference type="ChEBI" id="CHEBI:57618"/>
        <dbReference type="ChEBI" id="CHEBI:58210"/>
        <dbReference type="ChEBI" id="CHEBI:90356"/>
        <dbReference type="EC" id="1.14.14.21"/>
    </reaction>
</comment>
<dbReference type="RefSeq" id="WP_035277747.1">
    <property type="nucleotide sequence ID" value="NZ_AYXG01000004.1"/>
</dbReference>
<dbReference type="SUPFAM" id="SSF56645">
    <property type="entry name" value="Acyl-CoA dehydrogenase NM domain-like"/>
    <property type="match status" value="1"/>
</dbReference>
<dbReference type="Pfam" id="PF02770">
    <property type="entry name" value="Acyl-CoA_dh_M"/>
    <property type="match status" value="1"/>
</dbReference>
<dbReference type="CDD" id="cd00567">
    <property type="entry name" value="ACAD"/>
    <property type="match status" value="1"/>
</dbReference>
<keyword evidence="2" id="KW-0285">Flavoprotein</keyword>
<evidence type="ECO:0000256" key="4">
    <source>
        <dbReference type="ARBA" id="ARBA00022741"/>
    </source>
</evidence>
<evidence type="ECO:0000256" key="10">
    <source>
        <dbReference type="ARBA" id="ARBA00034345"/>
    </source>
</evidence>
<proteinExistence type="inferred from homology"/>
<evidence type="ECO:0000256" key="7">
    <source>
        <dbReference type="ARBA" id="ARBA00034307"/>
    </source>
</evidence>
<gene>
    <name evidence="18" type="ORF">UO65_0212</name>
</gene>
<evidence type="ECO:0000256" key="5">
    <source>
        <dbReference type="ARBA" id="ARBA00023002"/>
    </source>
</evidence>
<dbReference type="AlphaFoldDB" id="W7IUL1"/>
<keyword evidence="4" id="KW-0547">Nucleotide-binding</keyword>
<dbReference type="InterPro" id="IPR013786">
    <property type="entry name" value="AcylCoA_DH/ox_N"/>
</dbReference>
<organism evidence="18 19">
    <name type="scientific">Actinokineospora spheciospongiae</name>
    <dbReference type="NCBI Taxonomy" id="909613"/>
    <lineage>
        <taxon>Bacteria</taxon>
        <taxon>Bacillati</taxon>
        <taxon>Actinomycetota</taxon>
        <taxon>Actinomycetes</taxon>
        <taxon>Pseudonocardiales</taxon>
        <taxon>Pseudonocardiaceae</taxon>
        <taxon>Actinokineospora</taxon>
    </lineage>
</organism>
<dbReference type="EMBL" id="AYXG01000004">
    <property type="protein sequence ID" value="EWC64605.1"/>
    <property type="molecule type" value="Genomic_DNA"/>
</dbReference>
<evidence type="ECO:0000256" key="11">
    <source>
        <dbReference type="ARBA" id="ARBA00047859"/>
    </source>
</evidence>
<comment type="similarity">
    <text evidence="8">Belongs to the DszC flavin monooxygenase family.</text>
</comment>
<comment type="catalytic activity">
    <reaction evidence="12">
        <text>dibenzothiophene 5-oxide + FMNH2 + O2 = dibenzothiophene 5,5-dioxide + FMN + H2O + H(+)</text>
        <dbReference type="Rhea" id="RHEA:49080"/>
        <dbReference type="ChEBI" id="CHEBI:15377"/>
        <dbReference type="ChEBI" id="CHEBI:15378"/>
        <dbReference type="ChEBI" id="CHEBI:15379"/>
        <dbReference type="ChEBI" id="CHEBI:23683"/>
        <dbReference type="ChEBI" id="CHEBI:57618"/>
        <dbReference type="ChEBI" id="CHEBI:58210"/>
        <dbReference type="ChEBI" id="CHEBI:90356"/>
    </reaction>
</comment>
<feature type="domain" description="Acyl-CoA dehydrogenase/oxidase N-terminal" evidence="16">
    <location>
        <begin position="43"/>
        <end position="130"/>
    </location>
</feature>
<evidence type="ECO:0000256" key="6">
    <source>
        <dbReference type="ARBA" id="ARBA00023033"/>
    </source>
</evidence>
<dbReference type="PANTHER" id="PTHR43884">
    <property type="entry name" value="ACYL-COA DEHYDROGENASE"/>
    <property type="match status" value="1"/>
</dbReference>
<feature type="domain" description="Acyl-CoA dehydrogenase C-terminal" evidence="17">
    <location>
        <begin position="261"/>
        <end position="381"/>
    </location>
</feature>
<keyword evidence="19" id="KW-1185">Reference proteome</keyword>
<protein>
    <recommendedName>
        <fullName evidence="10">Dibenzothiophene monooxygenase</fullName>
        <ecNumber evidence="9">1.14.14.21</ecNumber>
    </recommendedName>
</protein>
<keyword evidence="6" id="KW-0503">Monooxygenase</keyword>
<evidence type="ECO:0000256" key="14">
    <source>
        <dbReference type="SAM" id="MobiDB-lite"/>
    </source>
</evidence>
<dbReference type="InterPro" id="IPR046373">
    <property type="entry name" value="Acyl-CoA_Oxase/DH_mid-dom_sf"/>
</dbReference>
<evidence type="ECO:0000259" key="16">
    <source>
        <dbReference type="Pfam" id="PF02771"/>
    </source>
</evidence>
<dbReference type="InterPro" id="IPR037069">
    <property type="entry name" value="AcylCoA_DH/ox_N_sf"/>
</dbReference>
<reference evidence="18 19" key="1">
    <citation type="journal article" date="2014" name="Genome Announc.">
        <title>Draft Genome Sequence of the Antitrypanosomally Active Sponge-Associated Bacterium Actinokineospora sp. Strain EG49.</title>
        <authorList>
            <person name="Harjes J."/>
            <person name="Ryu T."/>
            <person name="Abdelmohsen U.R."/>
            <person name="Moitinho-Silva L."/>
            <person name="Horn H."/>
            <person name="Ravasi T."/>
            <person name="Hentschel U."/>
        </authorList>
    </citation>
    <scope>NUCLEOTIDE SEQUENCE [LARGE SCALE GENOMIC DNA]</scope>
    <source>
        <strain evidence="18 19">EG49</strain>
    </source>
</reference>
<dbReference type="Pfam" id="PF02771">
    <property type="entry name" value="Acyl-CoA_dh_N"/>
    <property type="match status" value="1"/>
</dbReference>
<comment type="pathway">
    <text evidence="7">Sulfur metabolism; dibenzothiophene degradation.</text>
</comment>